<comment type="caution">
    <text evidence="2">The sequence shown here is derived from an EMBL/GenBank/DDBJ whole genome shotgun (WGS) entry which is preliminary data.</text>
</comment>
<dbReference type="Pfam" id="PF07336">
    <property type="entry name" value="ABATE"/>
    <property type="match status" value="1"/>
</dbReference>
<evidence type="ECO:0000259" key="1">
    <source>
        <dbReference type="Pfam" id="PF11706"/>
    </source>
</evidence>
<proteinExistence type="predicted"/>
<sequence>MEMTWLTFINSFWTDWRGRDKGRDRLEEEEWFRTFLEKGNIKLNEPYTSELVEDLKHVRHEMSEVVRRLVNEELIRKEDMLKMNQWLAQGTYIRQIEQKENQFELITLPLDSSLAQLKAQIIASFVEALVEGQYKRIKICDNPDCRWVYYDTTKNRSKRFCDDKTCGNLMKVRRHRAQKKASDL</sequence>
<dbReference type="PANTHER" id="PTHR35525:SF3">
    <property type="entry name" value="BLL6575 PROTEIN"/>
    <property type="match status" value="1"/>
</dbReference>
<dbReference type="SUPFAM" id="SSF160904">
    <property type="entry name" value="Jann2411-like"/>
    <property type="match status" value="1"/>
</dbReference>
<organism evidence="2 3">
    <name type="scientific">Caldalkalibacillus horti</name>
    <dbReference type="NCBI Taxonomy" id="77523"/>
    <lineage>
        <taxon>Bacteria</taxon>
        <taxon>Bacillati</taxon>
        <taxon>Bacillota</taxon>
        <taxon>Bacilli</taxon>
        <taxon>Bacillales</taxon>
        <taxon>Bacillaceae</taxon>
        <taxon>Caldalkalibacillus</taxon>
    </lineage>
</organism>
<accession>A0ABT9VXZ5</accession>
<dbReference type="Gene3D" id="1.10.3300.10">
    <property type="entry name" value="Jann2411-like domain"/>
    <property type="match status" value="1"/>
</dbReference>
<dbReference type="EMBL" id="JAUSTY010000006">
    <property type="protein sequence ID" value="MDQ0165864.1"/>
    <property type="molecule type" value="Genomic_DNA"/>
</dbReference>
<name>A0ABT9VXZ5_9BACI</name>
<evidence type="ECO:0000313" key="3">
    <source>
        <dbReference type="Proteomes" id="UP001235840"/>
    </source>
</evidence>
<feature type="domain" description="Zinc finger CGNR" evidence="1">
    <location>
        <begin position="136"/>
        <end position="178"/>
    </location>
</feature>
<evidence type="ECO:0000313" key="2">
    <source>
        <dbReference type="EMBL" id="MDQ0165864.1"/>
    </source>
</evidence>
<dbReference type="InterPro" id="IPR023286">
    <property type="entry name" value="ABATE_dom_sf"/>
</dbReference>
<gene>
    <name evidence="2" type="ORF">J2S11_001765</name>
</gene>
<dbReference type="InterPro" id="IPR021005">
    <property type="entry name" value="Znf_CGNR"/>
</dbReference>
<dbReference type="Proteomes" id="UP001235840">
    <property type="component" value="Unassembled WGS sequence"/>
</dbReference>
<keyword evidence="3" id="KW-1185">Reference proteome</keyword>
<dbReference type="Pfam" id="PF11706">
    <property type="entry name" value="zf-CGNR"/>
    <property type="match status" value="1"/>
</dbReference>
<dbReference type="PANTHER" id="PTHR35525">
    <property type="entry name" value="BLL6575 PROTEIN"/>
    <property type="match status" value="1"/>
</dbReference>
<dbReference type="InterPro" id="IPR010852">
    <property type="entry name" value="ABATE"/>
</dbReference>
<reference evidence="2 3" key="1">
    <citation type="submission" date="2023-07" db="EMBL/GenBank/DDBJ databases">
        <title>Genomic Encyclopedia of Type Strains, Phase IV (KMG-IV): sequencing the most valuable type-strain genomes for metagenomic binning, comparative biology and taxonomic classification.</title>
        <authorList>
            <person name="Goeker M."/>
        </authorList>
    </citation>
    <scope>NUCLEOTIDE SEQUENCE [LARGE SCALE GENOMIC DNA]</scope>
    <source>
        <strain evidence="2 3">DSM 12751</strain>
    </source>
</reference>
<protein>
    <submittedName>
        <fullName evidence="2">RNA-binding Zn ribbon-like protein</fullName>
    </submittedName>
</protein>